<accession>A0ABS6M659</accession>
<name>A0ABS6M659_9GAMM</name>
<protein>
    <submittedName>
        <fullName evidence="3">Endonuclease</fullName>
    </submittedName>
</protein>
<proteinExistence type="predicted"/>
<keyword evidence="3" id="KW-0540">Nuclease</keyword>
<keyword evidence="4" id="KW-1185">Reference proteome</keyword>
<gene>
    <name evidence="3" type="ORF">KTN04_00175</name>
</gene>
<dbReference type="GO" id="GO:0004519">
    <property type="term" value="F:endonuclease activity"/>
    <property type="evidence" value="ECO:0007669"/>
    <property type="project" value="UniProtKB-KW"/>
</dbReference>
<dbReference type="PANTHER" id="PTHR33607">
    <property type="entry name" value="ENDONUCLEASE-1"/>
    <property type="match status" value="1"/>
</dbReference>
<dbReference type="EMBL" id="JAHQZT010000001">
    <property type="protein sequence ID" value="MBV0931758.1"/>
    <property type="molecule type" value="Genomic_DNA"/>
</dbReference>
<evidence type="ECO:0000256" key="1">
    <source>
        <dbReference type="ARBA" id="ARBA00022801"/>
    </source>
</evidence>
<comment type="caution">
    <text evidence="3">The sequence shown here is derived from an EMBL/GenBank/DDBJ whole genome shotgun (WGS) entry which is preliminary data.</text>
</comment>
<keyword evidence="2" id="KW-0732">Signal</keyword>
<dbReference type="Proteomes" id="UP000755551">
    <property type="component" value="Unassembled WGS sequence"/>
</dbReference>
<sequence length="232" mass="26587">MRLMFALFATLVATPVVADTPSSFYSAKKILSREVYQSDDRVTFYCGCRFDEQPIPGKPERTRLAPDAASCGLLPRKNANRAARIEWEHVMPAWEFGHQLQCWQQGGRKACRKDPVFKKMEADLYNLVPAVGELNGDRSNFRFGMIPGEPRLYGRCDFEVDFQGRVAEPPPHVRGDVARTYFYMADRYGVRLSRKQLQLFRAWAAEDPVDAVEQRRARRIQAIQGHANPFVE</sequence>
<dbReference type="InterPro" id="IPR007346">
    <property type="entry name" value="Endonuclease-I"/>
</dbReference>
<dbReference type="PANTHER" id="PTHR33607:SF2">
    <property type="entry name" value="ENDONUCLEASE-1"/>
    <property type="match status" value="1"/>
</dbReference>
<feature type="signal peptide" evidence="2">
    <location>
        <begin position="1"/>
        <end position="18"/>
    </location>
</feature>
<dbReference type="RefSeq" id="WP_217333188.1">
    <property type="nucleotide sequence ID" value="NZ_JAHQZT010000001.1"/>
</dbReference>
<organism evidence="3 4">
    <name type="scientific">Marinobacterium weihaiense</name>
    <dbReference type="NCBI Taxonomy" id="2851016"/>
    <lineage>
        <taxon>Bacteria</taxon>
        <taxon>Pseudomonadati</taxon>
        <taxon>Pseudomonadota</taxon>
        <taxon>Gammaproteobacteria</taxon>
        <taxon>Oceanospirillales</taxon>
        <taxon>Oceanospirillaceae</taxon>
        <taxon>Marinobacterium</taxon>
    </lineage>
</organism>
<evidence type="ECO:0000256" key="2">
    <source>
        <dbReference type="SAM" id="SignalP"/>
    </source>
</evidence>
<feature type="chain" id="PRO_5046622387" evidence="2">
    <location>
        <begin position="19"/>
        <end position="232"/>
    </location>
</feature>
<keyword evidence="1" id="KW-0378">Hydrolase</keyword>
<evidence type="ECO:0000313" key="4">
    <source>
        <dbReference type="Proteomes" id="UP000755551"/>
    </source>
</evidence>
<dbReference type="Pfam" id="PF04231">
    <property type="entry name" value="Endonuclease_1"/>
    <property type="match status" value="1"/>
</dbReference>
<evidence type="ECO:0000313" key="3">
    <source>
        <dbReference type="EMBL" id="MBV0931758.1"/>
    </source>
</evidence>
<reference evidence="3 4" key="1">
    <citation type="submission" date="2021-06" db="EMBL/GenBank/DDBJ databases">
        <title>Bacterium isolated from marine sediment.</title>
        <authorList>
            <person name="Zhu K.-L."/>
            <person name="Du Z.-J."/>
            <person name="Liang Q.-Y."/>
        </authorList>
    </citation>
    <scope>NUCLEOTIDE SEQUENCE [LARGE SCALE GENOMIC DNA]</scope>
    <source>
        <strain evidence="3 4">A346</strain>
    </source>
</reference>
<keyword evidence="3" id="KW-0255">Endonuclease</keyword>